<organism evidence="4 5">
    <name type="scientific">Echinococcus granulosus</name>
    <name type="common">Hydatid tapeworm</name>
    <dbReference type="NCBI Taxonomy" id="6210"/>
    <lineage>
        <taxon>Eukaryota</taxon>
        <taxon>Metazoa</taxon>
        <taxon>Spiralia</taxon>
        <taxon>Lophotrochozoa</taxon>
        <taxon>Platyhelminthes</taxon>
        <taxon>Cestoda</taxon>
        <taxon>Eucestoda</taxon>
        <taxon>Cyclophyllidea</taxon>
        <taxon>Taeniidae</taxon>
        <taxon>Echinococcus</taxon>
        <taxon>Echinococcus granulosus group</taxon>
    </lineage>
</organism>
<feature type="region of interest" description="Disordered" evidence="2">
    <location>
        <begin position="210"/>
        <end position="232"/>
    </location>
</feature>
<evidence type="ECO:0000256" key="1">
    <source>
        <dbReference type="SAM" id="Coils"/>
    </source>
</evidence>
<sequence>MEDSSNVTTTSDDGPDSASTETEEPTKQEEQTFKAPETVPAKRSSEEISSENLVNSSAYYQPPDWACTCPSSSRYFLEVIKNGIPLPEATIDLSNIDHCILGRQPGPLLNQQNPTGRTATLLHPSISRAHAVLQFGSNSDLSPGWYVYDLDSTHGTFVNKHRVPSGRYIRLRVGYVLRFGSSTRLLILNGPESDVESETKETWSELVAKKKAKREGEKRKREDESDANICNWGMEDDGDEDENVLQQRLAESGNCLSHESSYIADPKRALRAFFDREGLDPLPEYEFVKGRFGQQMCRIELPLEAGTLFAEVPMTGQKRKEAVAACALEACRILDRLGEFDANKEGAEAVRRAREKAYWQSNDYYSSDEDTFLDRTGQIEARRRRRMRRMGVEGAEVTSTDDSMSQETSEEPQDSLSVLATLEELGRKIIEVETELDAAERAMEAAGENATEMDELEAYMEAIKRGAPKRAERQALKRRLVALRQEETRLLRKVGIRGGGSSAARFSSSASSAAATAVRAAASQQSGTDGRTNEASHTESRLNSIKRQLPEFNRRSHQIGERGALQKKEREKETEGEEVFVPEVEEDDDTQISVDTKPKHPECDSTPMEEVDIEGTSKRPPSSPSQSESPKPKMARNEEAYSPTVSTDKVHSAASSPSKQLQEPLRVVEEDEVVHRPRIGPQQLSHSVDDKVVKDEQSPAISVELSSELSPPTEIDLDDAYDYSMNDPNFALWTPPKDQTGDGMTELNKKYGY</sequence>
<dbReference type="InterPro" id="IPR000253">
    <property type="entry name" value="FHA_dom"/>
</dbReference>
<dbReference type="InterPro" id="IPR050923">
    <property type="entry name" value="Cell_Proc_Reg/RNA_Proc"/>
</dbReference>
<comment type="caution">
    <text evidence="4">The sequence shown here is derived from an EMBL/GenBank/DDBJ whole genome shotgun (WGS) entry which is preliminary data.</text>
</comment>
<dbReference type="PANTHER" id="PTHR23308">
    <property type="entry name" value="NUCLEAR INHIBITOR OF PROTEIN PHOSPHATASE-1"/>
    <property type="match status" value="1"/>
</dbReference>
<dbReference type="Proteomes" id="UP000019149">
    <property type="component" value="Unassembled WGS sequence"/>
</dbReference>
<feature type="compositionally biased region" description="Polar residues" evidence="2">
    <location>
        <begin position="397"/>
        <end position="407"/>
    </location>
</feature>
<reference evidence="4 5" key="1">
    <citation type="journal article" date="2013" name="Nat. Genet.">
        <title>The genome of the hydatid tapeworm Echinococcus granulosus.</title>
        <authorList>
            <person name="Zheng H."/>
            <person name="Zhang W."/>
            <person name="Zhang L."/>
            <person name="Zhang Z."/>
            <person name="Li J."/>
            <person name="Lu G."/>
            <person name="Zhu Y."/>
            <person name="Wang Y."/>
            <person name="Huang Y."/>
            <person name="Liu J."/>
            <person name="Kang H."/>
            <person name="Chen J."/>
            <person name="Wang L."/>
            <person name="Chen A."/>
            <person name="Yu S."/>
            <person name="Gao Z."/>
            <person name="Jin L."/>
            <person name="Gu W."/>
            <person name="Wang Z."/>
            <person name="Zhao L."/>
            <person name="Shi B."/>
            <person name="Wen H."/>
            <person name="Lin R."/>
            <person name="Jones M.K."/>
            <person name="Brejova B."/>
            <person name="Vinar T."/>
            <person name="Zhao G."/>
            <person name="McManus D.P."/>
            <person name="Chen Z."/>
            <person name="Zhou Y."/>
            <person name="Wang S."/>
        </authorList>
    </citation>
    <scope>NUCLEOTIDE SEQUENCE [LARGE SCALE GENOMIC DNA]</scope>
</reference>
<feature type="region of interest" description="Disordered" evidence="2">
    <location>
        <begin position="1"/>
        <end position="50"/>
    </location>
</feature>
<dbReference type="OrthoDB" id="433755at2759"/>
<feature type="compositionally biased region" description="Basic and acidic residues" evidence="2">
    <location>
        <begin position="548"/>
        <end position="573"/>
    </location>
</feature>
<dbReference type="GeneID" id="36342486"/>
<evidence type="ECO:0000256" key="2">
    <source>
        <dbReference type="SAM" id="MobiDB-lite"/>
    </source>
</evidence>
<name>W6UXR3_ECHGR</name>
<feature type="compositionally biased region" description="Polar residues" evidence="2">
    <location>
        <begin position="1"/>
        <end position="12"/>
    </location>
</feature>
<feature type="compositionally biased region" description="Basic and acidic residues" evidence="2">
    <location>
        <begin position="214"/>
        <end position="223"/>
    </location>
</feature>
<dbReference type="OMA" id="IHSTHGC"/>
<feature type="region of interest" description="Disordered" evidence="2">
    <location>
        <begin position="385"/>
        <end position="415"/>
    </location>
</feature>
<dbReference type="InterPro" id="IPR008984">
    <property type="entry name" value="SMAD_FHA_dom_sf"/>
</dbReference>
<dbReference type="SUPFAM" id="SSF49879">
    <property type="entry name" value="SMAD/FHA domain"/>
    <property type="match status" value="1"/>
</dbReference>
<feature type="coiled-coil region" evidence="1">
    <location>
        <begin position="422"/>
        <end position="493"/>
    </location>
</feature>
<feature type="region of interest" description="Disordered" evidence="2">
    <location>
        <begin position="517"/>
        <end position="715"/>
    </location>
</feature>
<evidence type="ECO:0000313" key="4">
    <source>
        <dbReference type="EMBL" id="EUB58364.1"/>
    </source>
</evidence>
<dbReference type="STRING" id="6210.W6UXR3"/>
<feature type="compositionally biased region" description="Basic and acidic residues" evidence="2">
    <location>
        <begin position="531"/>
        <end position="540"/>
    </location>
</feature>
<evidence type="ECO:0000313" key="5">
    <source>
        <dbReference type="Proteomes" id="UP000019149"/>
    </source>
</evidence>
<feature type="region of interest" description="Disordered" evidence="2">
    <location>
        <begin position="732"/>
        <end position="753"/>
    </location>
</feature>
<keyword evidence="1" id="KW-0175">Coiled coil</keyword>
<gene>
    <name evidence="4" type="ORF">EGR_06771</name>
</gene>
<feature type="compositionally biased region" description="Low complexity" evidence="2">
    <location>
        <begin position="618"/>
        <end position="629"/>
    </location>
</feature>
<evidence type="ECO:0000259" key="3">
    <source>
        <dbReference type="PROSITE" id="PS50006"/>
    </source>
</evidence>
<feature type="compositionally biased region" description="Acidic residues" evidence="2">
    <location>
        <begin position="574"/>
        <end position="590"/>
    </location>
</feature>
<dbReference type="KEGG" id="egl:EGR_06771"/>
<dbReference type="PROSITE" id="PS50006">
    <property type="entry name" value="FHA_DOMAIN"/>
    <property type="match status" value="1"/>
</dbReference>
<dbReference type="AlphaFoldDB" id="W6UXR3"/>
<feature type="domain" description="FHA" evidence="3">
    <location>
        <begin position="99"/>
        <end position="163"/>
    </location>
</feature>
<dbReference type="EMBL" id="APAU02000063">
    <property type="protein sequence ID" value="EUB58364.1"/>
    <property type="molecule type" value="Genomic_DNA"/>
</dbReference>
<keyword evidence="5" id="KW-1185">Reference proteome</keyword>
<feature type="compositionally biased region" description="Polar residues" evidence="2">
    <location>
        <begin position="643"/>
        <end position="661"/>
    </location>
</feature>
<dbReference type="SMART" id="SM00240">
    <property type="entry name" value="FHA"/>
    <property type="match status" value="1"/>
</dbReference>
<dbReference type="RefSeq" id="XP_024349560.1">
    <property type="nucleotide sequence ID" value="XM_024496020.1"/>
</dbReference>
<dbReference type="Gene3D" id="2.60.200.20">
    <property type="match status" value="1"/>
</dbReference>
<feature type="compositionally biased region" description="Low complexity" evidence="2">
    <location>
        <begin position="517"/>
        <end position="526"/>
    </location>
</feature>
<proteinExistence type="predicted"/>
<feature type="compositionally biased region" description="Basic and acidic residues" evidence="2">
    <location>
        <begin position="687"/>
        <end position="697"/>
    </location>
</feature>
<dbReference type="CDD" id="cd19856">
    <property type="entry name" value="DSRM_Kanadaptin"/>
    <property type="match status" value="1"/>
</dbReference>
<dbReference type="CTD" id="36342486"/>
<protein>
    <recommendedName>
        <fullName evidence="3">FHA domain-containing protein</fullName>
    </recommendedName>
</protein>
<accession>W6UXR3</accession>
<dbReference type="Pfam" id="PF00498">
    <property type="entry name" value="FHA"/>
    <property type="match status" value="1"/>
</dbReference>